<dbReference type="InterPro" id="IPR002871">
    <property type="entry name" value="NIF_FeS_clus_asmbl_NifU_N"/>
</dbReference>
<proteinExistence type="predicted"/>
<dbReference type="STRING" id="1111735.GCA_000428045_00749"/>
<reference evidence="2 3" key="1">
    <citation type="submission" date="2017-11" db="EMBL/GenBank/DDBJ databases">
        <title>Genome-resolved metagenomics identifies genetic mobility, metabolic interactions, and unexpected diversity in perchlorate-reducing communities.</title>
        <authorList>
            <person name="Barnum T.P."/>
            <person name="Figueroa I.A."/>
            <person name="Carlstrom C.I."/>
            <person name="Lucas L.N."/>
            <person name="Engelbrektson A.L."/>
            <person name="Coates J.D."/>
        </authorList>
    </citation>
    <scope>NUCLEOTIDE SEQUENCE [LARGE SCALE GENOMIC DNA]</scope>
    <source>
        <strain evidence="2">BM301</strain>
    </source>
</reference>
<dbReference type="GO" id="GO:0051536">
    <property type="term" value="F:iron-sulfur cluster binding"/>
    <property type="evidence" value="ECO:0007669"/>
    <property type="project" value="InterPro"/>
</dbReference>
<evidence type="ECO:0000313" key="3">
    <source>
        <dbReference type="Proteomes" id="UP000235015"/>
    </source>
</evidence>
<dbReference type="GO" id="GO:0005506">
    <property type="term" value="F:iron ion binding"/>
    <property type="evidence" value="ECO:0007669"/>
    <property type="project" value="InterPro"/>
</dbReference>
<evidence type="ECO:0000313" key="2">
    <source>
        <dbReference type="EMBL" id="PLX61165.1"/>
    </source>
</evidence>
<sequence length="155" mass="16941">MATVTAQPAQADFYNSRIKALAATARQTGLPDRDALLDGAERRRASIDNPLCGDQIEVEIWSRNGRIIELGFDIRGCLLAEASAAVMRQLAIGQTYAELDQRIEQLEAFLDGEQPPPPAWATALDCFTPVQAHPGRHDCLLLPFLAIQMARAAQT</sequence>
<feature type="domain" description="NIF system FeS cluster assembly NifU N-terminal" evidence="1">
    <location>
        <begin position="40"/>
        <end position="99"/>
    </location>
</feature>
<accession>A0A2N6CVF4</accession>
<gene>
    <name evidence="2" type="ORF">C0630_12265</name>
</gene>
<dbReference type="RefSeq" id="WP_273439767.1">
    <property type="nucleotide sequence ID" value="NZ_PKUN01000021.1"/>
</dbReference>
<evidence type="ECO:0000259" key="1">
    <source>
        <dbReference type="Pfam" id="PF01592"/>
    </source>
</evidence>
<dbReference type="SUPFAM" id="SSF82649">
    <property type="entry name" value="SufE/NifU"/>
    <property type="match status" value="1"/>
</dbReference>
<name>A0A2N6CVF4_9GAMM</name>
<dbReference type="GO" id="GO:0016226">
    <property type="term" value="P:iron-sulfur cluster assembly"/>
    <property type="evidence" value="ECO:0007669"/>
    <property type="project" value="InterPro"/>
</dbReference>
<comment type="caution">
    <text evidence="2">The sequence shown here is derived from an EMBL/GenBank/DDBJ whole genome shotgun (WGS) entry which is preliminary data.</text>
</comment>
<dbReference type="CDD" id="cd06664">
    <property type="entry name" value="IscU_like"/>
    <property type="match status" value="1"/>
</dbReference>
<dbReference type="Proteomes" id="UP000235015">
    <property type="component" value="Unassembled WGS sequence"/>
</dbReference>
<protein>
    <recommendedName>
        <fullName evidence="1">NIF system FeS cluster assembly NifU N-terminal domain-containing protein</fullName>
    </recommendedName>
</protein>
<dbReference type="Gene3D" id="3.90.1010.10">
    <property type="match status" value="1"/>
</dbReference>
<organism evidence="2 3">
    <name type="scientific">Sedimenticola selenatireducens</name>
    <dbReference type="NCBI Taxonomy" id="191960"/>
    <lineage>
        <taxon>Bacteria</taxon>
        <taxon>Pseudomonadati</taxon>
        <taxon>Pseudomonadota</taxon>
        <taxon>Gammaproteobacteria</taxon>
        <taxon>Chromatiales</taxon>
        <taxon>Sedimenticolaceae</taxon>
        <taxon>Sedimenticola</taxon>
    </lineage>
</organism>
<dbReference type="AlphaFoldDB" id="A0A2N6CVF4"/>
<dbReference type="Pfam" id="PF01592">
    <property type="entry name" value="NifU_N"/>
    <property type="match status" value="1"/>
</dbReference>
<dbReference type="EMBL" id="PKUN01000021">
    <property type="protein sequence ID" value="PLX61165.1"/>
    <property type="molecule type" value="Genomic_DNA"/>
</dbReference>